<dbReference type="Proteomes" id="UP001461498">
    <property type="component" value="Unassembled WGS sequence"/>
</dbReference>
<dbReference type="InterPro" id="IPR002123">
    <property type="entry name" value="Plipid/glycerol_acylTrfase"/>
</dbReference>
<dbReference type="GO" id="GO:0006654">
    <property type="term" value="P:phosphatidic acid biosynthetic process"/>
    <property type="evidence" value="ECO:0007669"/>
    <property type="project" value="TreeGrafter"/>
</dbReference>
<reference evidence="7 8" key="1">
    <citation type="submission" date="2022-12" db="EMBL/GenBank/DDBJ databases">
        <title>Chromosome-level genome assembly of true bugs.</title>
        <authorList>
            <person name="Ma L."/>
            <person name="Li H."/>
        </authorList>
    </citation>
    <scope>NUCLEOTIDE SEQUENCE [LARGE SCALE GENOMIC DNA]</scope>
    <source>
        <strain evidence="7">Lab_2022b</strain>
    </source>
</reference>
<protein>
    <recommendedName>
        <fullName evidence="2">1-acylglycerol-3-phosphate O-acyltransferase</fullName>
        <ecNumber evidence="2">2.3.1.51</ecNumber>
    </recommendedName>
</protein>
<dbReference type="GO" id="GO:0003841">
    <property type="term" value="F:1-acylglycerol-3-phosphate O-acyltransferase activity"/>
    <property type="evidence" value="ECO:0007669"/>
    <property type="project" value="UniProtKB-EC"/>
</dbReference>
<dbReference type="SMART" id="SM00563">
    <property type="entry name" value="PlsC"/>
    <property type="match status" value="1"/>
</dbReference>
<dbReference type="PANTHER" id="PTHR10434">
    <property type="entry name" value="1-ACYL-SN-GLYCEROL-3-PHOSPHATE ACYLTRANSFERASE"/>
    <property type="match status" value="1"/>
</dbReference>
<dbReference type="EC" id="2.3.1.51" evidence="2"/>
<feature type="transmembrane region" description="Helical" evidence="5">
    <location>
        <begin position="196"/>
        <end position="215"/>
    </location>
</feature>
<dbReference type="CDD" id="cd07989">
    <property type="entry name" value="LPLAT_AGPAT-like"/>
    <property type="match status" value="1"/>
</dbReference>
<feature type="transmembrane region" description="Helical" evidence="5">
    <location>
        <begin position="27"/>
        <end position="53"/>
    </location>
</feature>
<keyword evidence="5" id="KW-1133">Transmembrane helix</keyword>
<keyword evidence="5" id="KW-0472">Membrane</keyword>
<evidence type="ECO:0000259" key="6">
    <source>
        <dbReference type="SMART" id="SM00563"/>
    </source>
</evidence>
<dbReference type="EMBL" id="JAPXFL010000001">
    <property type="protein sequence ID" value="KAK9511567.1"/>
    <property type="molecule type" value="Genomic_DNA"/>
</dbReference>
<name>A0AAW1DLS3_9HEMI</name>
<keyword evidence="5" id="KW-0812">Transmembrane</keyword>
<evidence type="ECO:0000256" key="1">
    <source>
        <dbReference type="ARBA" id="ARBA00004728"/>
    </source>
</evidence>
<proteinExistence type="predicted"/>
<feature type="domain" description="Phospholipid/glycerol acyltransferase" evidence="6">
    <location>
        <begin position="92"/>
        <end position="212"/>
    </location>
</feature>
<dbReference type="PANTHER" id="PTHR10434:SF53">
    <property type="entry name" value="1-ACYL-SN-GLYCEROL-3-PHOSPHATE ACYLTRANSFERASE"/>
    <property type="match status" value="1"/>
</dbReference>
<keyword evidence="4" id="KW-0012">Acyltransferase</keyword>
<dbReference type="GO" id="GO:0005783">
    <property type="term" value="C:endoplasmic reticulum"/>
    <property type="evidence" value="ECO:0007669"/>
    <property type="project" value="TreeGrafter"/>
</dbReference>
<evidence type="ECO:0000256" key="5">
    <source>
        <dbReference type="SAM" id="Phobius"/>
    </source>
</evidence>
<gene>
    <name evidence="7" type="ORF">O3M35_000199</name>
</gene>
<evidence type="ECO:0000313" key="8">
    <source>
        <dbReference type="Proteomes" id="UP001461498"/>
    </source>
</evidence>
<accession>A0AAW1DLS3</accession>
<keyword evidence="8" id="KW-1185">Reference proteome</keyword>
<dbReference type="SUPFAM" id="SSF69593">
    <property type="entry name" value="Glycerol-3-phosphate (1)-acyltransferase"/>
    <property type="match status" value="1"/>
</dbReference>
<evidence type="ECO:0000256" key="4">
    <source>
        <dbReference type="ARBA" id="ARBA00023315"/>
    </source>
</evidence>
<dbReference type="AlphaFoldDB" id="A0AAW1DLS3"/>
<keyword evidence="3" id="KW-0808">Transferase</keyword>
<evidence type="ECO:0000256" key="2">
    <source>
        <dbReference type="ARBA" id="ARBA00013211"/>
    </source>
</evidence>
<comment type="pathway">
    <text evidence="1">Phospholipid metabolism; CDP-diacylglycerol biosynthesis; CDP-diacylglycerol from sn-glycerol 3-phosphate: step 2/3.</text>
</comment>
<sequence>MIAAILLAIVLFSWILPHIIPVSHWLRYYVCYLTAFIYSFIGCLFFIVLIIILPKKYFRRCVVLVAQIISKILGIEWEFRNESNLMKNHGKGIFVANHQSMFDILGLLYISQNFGDCVPVTKKELYYFWPIGLLGYLSGSIFIDRGNSLAAITNLNFAANAHFHRYSQAQILIFPEGTRNKFGNNFLPFKKGAFRLAIYHQLPIFPIVISPYYFIQKNQFFGKGKIIINFLEPISTTNLENDDVEKLMEKTRTIMENKFNILKYEVNLNNLQNMLMKKEKKLKF</sequence>
<feature type="transmembrane region" description="Helical" evidence="5">
    <location>
        <begin position="125"/>
        <end position="143"/>
    </location>
</feature>
<comment type="caution">
    <text evidence="7">The sequence shown here is derived from an EMBL/GenBank/DDBJ whole genome shotgun (WGS) entry which is preliminary data.</text>
</comment>
<evidence type="ECO:0000313" key="7">
    <source>
        <dbReference type="EMBL" id="KAK9511567.1"/>
    </source>
</evidence>
<dbReference type="Pfam" id="PF01553">
    <property type="entry name" value="Acyltransferase"/>
    <property type="match status" value="1"/>
</dbReference>
<evidence type="ECO:0000256" key="3">
    <source>
        <dbReference type="ARBA" id="ARBA00022679"/>
    </source>
</evidence>
<organism evidence="7 8">
    <name type="scientific">Rhynocoris fuscipes</name>
    <dbReference type="NCBI Taxonomy" id="488301"/>
    <lineage>
        <taxon>Eukaryota</taxon>
        <taxon>Metazoa</taxon>
        <taxon>Ecdysozoa</taxon>
        <taxon>Arthropoda</taxon>
        <taxon>Hexapoda</taxon>
        <taxon>Insecta</taxon>
        <taxon>Pterygota</taxon>
        <taxon>Neoptera</taxon>
        <taxon>Paraneoptera</taxon>
        <taxon>Hemiptera</taxon>
        <taxon>Heteroptera</taxon>
        <taxon>Panheteroptera</taxon>
        <taxon>Cimicomorpha</taxon>
        <taxon>Reduviidae</taxon>
        <taxon>Harpactorinae</taxon>
        <taxon>Harpactorini</taxon>
        <taxon>Rhynocoris</taxon>
    </lineage>
</organism>